<name>W3A728_PHYNI</name>
<dbReference type="EMBL" id="ANIY01000078">
    <property type="protein sequence ID" value="ETP54986.1"/>
    <property type="molecule type" value="Genomic_DNA"/>
</dbReference>
<protein>
    <submittedName>
        <fullName evidence="1">Uncharacterized protein</fullName>
    </submittedName>
</protein>
<dbReference type="Proteomes" id="UP000018948">
    <property type="component" value="Unassembled WGS sequence"/>
</dbReference>
<gene>
    <name evidence="1" type="ORF">F442_00387</name>
</gene>
<reference evidence="1 2" key="1">
    <citation type="submission" date="2013-11" db="EMBL/GenBank/DDBJ databases">
        <title>The Genome Sequence of Phytophthora parasitica P10297.</title>
        <authorList>
            <consortium name="The Broad Institute Genomics Platform"/>
            <person name="Russ C."/>
            <person name="Tyler B."/>
            <person name="Panabieres F."/>
            <person name="Shan W."/>
            <person name="Tripathy S."/>
            <person name="Grunwald N."/>
            <person name="Machado M."/>
            <person name="Johnson C.S."/>
            <person name="Walker B."/>
            <person name="Young S.K."/>
            <person name="Zeng Q."/>
            <person name="Gargeya S."/>
            <person name="Fitzgerald M."/>
            <person name="Haas B."/>
            <person name="Abouelleil A."/>
            <person name="Allen A.W."/>
            <person name="Alvarado L."/>
            <person name="Arachchi H.M."/>
            <person name="Berlin A.M."/>
            <person name="Chapman S.B."/>
            <person name="Gainer-Dewar J."/>
            <person name="Goldberg J."/>
            <person name="Griggs A."/>
            <person name="Gujja S."/>
            <person name="Hansen M."/>
            <person name="Howarth C."/>
            <person name="Imamovic A."/>
            <person name="Ireland A."/>
            <person name="Larimer J."/>
            <person name="McCowan C."/>
            <person name="Murphy C."/>
            <person name="Pearson M."/>
            <person name="Poon T.W."/>
            <person name="Priest M."/>
            <person name="Roberts A."/>
            <person name="Saif S."/>
            <person name="Shea T."/>
            <person name="Sisk P."/>
            <person name="Sykes S."/>
            <person name="Wortman J."/>
            <person name="Nusbaum C."/>
            <person name="Birren B."/>
        </authorList>
    </citation>
    <scope>NUCLEOTIDE SEQUENCE [LARGE SCALE GENOMIC DNA]</scope>
    <source>
        <strain evidence="1 2">P10297</strain>
    </source>
</reference>
<accession>W3A728</accession>
<sequence>MNQAKTLATSRLGSPLDNSDLFDLIRTFQLDTCRLDMDRDSYFGLGAV</sequence>
<evidence type="ECO:0000313" key="2">
    <source>
        <dbReference type="Proteomes" id="UP000018948"/>
    </source>
</evidence>
<evidence type="ECO:0000313" key="1">
    <source>
        <dbReference type="EMBL" id="ETP54986.1"/>
    </source>
</evidence>
<dbReference type="AlphaFoldDB" id="W3A728"/>
<organism evidence="1 2">
    <name type="scientific">Phytophthora nicotianae P10297</name>
    <dbReference type="NCBI Taxonomy" id="1317064"/>
    <lineage>
        <taxon>Eukaryota</taxon>
        <taxon>Sar</taxon>
        <taxon>Stramenopiles</taxon>
        <taxon>Oomycota</taxon>
        <taxon>Peronosporomycetes</taxon>
        <taxon>Peronosporales</taxon>
        <taxon>Peronosporaceae</taxon>
        <taxon>Phytophthora</taxon>
    </lineage>
</organism>
<comment type="caution">
    <text evidence="1">The sequence shown here is derived from an EMBL/GenBank/DDBJ whole genome shotgun (WGS) entry which is preliminary data.</text>
</comment>
<proteinExistence type="predicted"/>